<dbReference type="PANTHER" id="PTHR46832:SF1">
    <property type="entry name" value="5'-METHYLTHIOADENOSINE_S-ADENOSYLHOMOCYSTEINE NUCLEOSIDASE"/>
    <property type="match status" value="1"/>
</dbReference>
<dbReference type="GO" id="GO:0008782">
    <property type="term" value="F:adenosylhomocysteine nucleosidase activity"/>
    <property type="evidence" value="ECO:0007669"/>
    <property type="project" value="TreeGrafter"/>
</dbReference>
<reference evidence="3" key="2">
    <citation type="journal article" date="2020" name="Antonie Van Leeuwenhoek">
        <title>Labilibaculum antarcticum sp. nov., a novel facultative anaerobic, psychrotorelant bacterium isolated from marine sediment of Antarctica.</title>
        <authorList>
            <person name="Watanabe M."/>
            <person name="Kojima H."/>
            <person name="Fukui M."/>
        </authorList>
    </citation>
    <scope>NUCLEOTIDE SEQUENCE [LARGE SCALE GENOMIC DNA]</scope>
    <source>
        <strain evidence="3">SPP2</strain>
    </source>
</reference>
<dbReference type="Pfam" id="PF01048">
    <property type="entry name" value="PNP_UDP_1"/>
    <property type="match status" value="1"/>
</dbReference>
<dbReference type="Gene3D" id="3.40.50.1580">
    <property type="entry name" value="Nucleoside phosphorylase domain"/>
    <property type="match status" value="1"/>
</dbReference>
<dbReference type="KEGG" id="mbas:ALGA_3649"/>
<evidence type="ECO:0000313" key="3">
    <source>
        <dbReference type="Proteomes" id="UP000218267"/>
    </source>
</evidence>
<dbReference type="Gene3D" id="3.40.50.2300">
    <property type="match status" value="1"/>
</dbReference>
<dbReference type="GO" id="GO:0005829">
    <property type="term" value="C:cytosol"/>
    <property type="evidence" value="ECO:0007669"/>
    <property type="project" value="TreeGrafter"/>
</dbReference>
<sequence>MIKILIVDDTAKKVSSILSVIVENCNIPIESVDIARSINSGRKLLCKNDYDLLLLDLVLPLNDDEEPDIEEGPKFIDEIYINEQINIPNQIIGLTQYEEKYPELKKRFEDKVWYLVKYEQSKNDWKTKLQNKVLHLRKNKESILNSVLDRNKFNIGIICALPEEFAQLKEAFNKVEWKKEKNENHPFDLFSCNVVTGYGNSLKIIAGCVGKPGISATSILSTTLYNLYKIDHLFMTGFCAGFESDDLDFGDLVISESIQDYSVGKIKEDKTGSISLLKELQQIPANYELISQMNTFISDGENIDKVNRSLRNVNLLDSRNNIKALSGPSVCGPFVVASETMMAELKKDSRKLKSLDMEGFGLYLTSHILNKKCLWIKGIADFANSNKGDEYHDRCSYGSAIFLYHFIKESF</sequence>
<dbReference type="PANTHER" id="PTHR46832">
    <property type="entry name" value="5'-METHYLTHIOADENOSINE/S-ADENOSYLHOMOCYSTEINE NUCLEOSIDASE"/>
    <property type="match status" value="1"/>
</dbReference>
<dbReference type="InterPro" id="IPR011006">
    <property type="entry name" value="CheY-like_superfamily"/>
</dbReference>
<proteinExistence type="predicted"/>
<accession>A0A1Y1CRS2</accession>
<dbReference type="GO" id="GO:0019284">
    <property type="term" value="P:L-methionine salvage from S-adenosylmethionine"/>
    <property type="evidence" value="ECO:0007669"/>
    <property type="project" value="TreeGrafter"/>
</dbReference>
<dbReference type="OrthoDB" id="2988699at2"/>
<name>A0A1Y1CRS2_9BACT</name>
<dbReference type="SUPFAM" id="SSF53167">
    <property type="entry name" value="Purine and uridine phosphorylases"/>
    <property type="match status" value="1"/>
</dbReference>
<dbReference type="AlphaFoldDB" id="A0A1Y1CRS2"/>
<dbReference type="GO" id="GO:0009116">
    <property type="term" value="P:nucleoside metabolic process"/>
    <property type="evidence" value="ECO:0007669"/>
    <property type="project" value="InterPro"/>
</dbReference>
<protein>
    <submittedName>
        <fullName evidence="2">Phosphorylase</fullName>
    </submittedName>
</protein>
<organism evidence="2 3">
    <name type="scientific">Labilibaculum antarcticum</name>
    <dbReference type="NCBI Taxonomy" id="1717717"/>
    <lineage>
        <taxon>Bacteria</taxon>
        <taxon>Pseudomonadati</taxon>
        <taxon>Bacteroidota</taxon>
        <taxon>Bacteroidia</taxon>
        <taxon>Marinilabiliales</taxon>
        <taxon>Marinifilaceae</taxon>
        <taxon>Labilibaculum</taxon>
    </lineage>
</organism>
<feature type="domain" description="Nucleoside phosphorylase" evidence="1">
    <location>
        <begin position="155"/>
        <end position="391"/>
    </location>
</feature>
<reference evidence="2 3" key="1">
    <citation type="journal article" date="2018" name="Mar. Genomics">
        <title>Complete genome sequence of Marinifilaceae bacterium strain SPP2, isolated from the Antarctic marine sediment.</title>
        <authorList>
            <person name="Watanabe M."/>
            <person name="Kojima H."/>
            <person name="Fukui M."/>
        </authorList>
    </citation>
    <scope>NUCLEOTIDE SEQUENCE [LARGE SCALE GENOMIC DNA]</scope>
    <source>
        <strain evidence="2 3">SPP2</strain>
    </source>
</reference>
<evidence type="ECO:0000259" key="1">
    <source>
        <dbReference type="Pfam" id="PF01048"/>
    </source>
</evidence>
<dbReference type="InterPro" id="IPR035994">
    <property type="entry name" value="Nucleoside_phosphorylase_sf"/>
</dbReference>
<dbReference type="Proteomes" id="UP000218267">
    <property type="component" value="Chromosome"/>
</dbReference>
<evidence type="ECO:0000313" key="2">
    <source>
        <dbReference type="EMBL" id="BAX81941.1"/>
    </source>
</evidence>
<dbReference type="InterPro" id="IPR000845">
    <property type="entry name" value="Nucleoside_phosphorylase_d"/>
</dbReference>
<dbReference type="SUPFAM" id="SSF52172">
    <property type="entry name" value="CheY-like"/>
    <property type="match status" value="1"/>
</dbReference>
<dbReference type="GO" id="GO:0008930">
    <property type="term" value="F:methylthioadenosine nucleosidase activity"/>
    <property type="evidence" value="ECO:0007669"/>
    <property type="project" value="TreeGrafter"/>
</dbReference>
<dbReference type="RefSeq" id="WP_096431819.1">
    <property type="nucleotide sequence ID" value="NZ_AP018042.1"/>
</dbReference>
<keyword evidence="3" id="KW-1185">Reference proteome</keyword>
<dbReference type="EMBL" id="AP018042">
    <property type="protein sequence ID" value="BAX81941.1"/>
    <property type="molecule type" value="Genomic_DNA"/>
</dbReference>
<gene>
    <name evidence="2" type="ORF">ALGA_3649</name>
</gene>